<proteinExistence type="inferred from homology"/>
<comment type="function">
    <text evidence="2">Adenine glycosylase active on G-A mispairs. MutY also corrects error-prone DNA synthesis past GO lesions which are due to the oxidatively damaged form of guanine: 7,8-dihydro-8-oxoguanine (8-oxo-dGTP).</text>
</comment>
<dbReference type="GO" id="GO:0000701">
    <property type="term" value="F:purine-specific mismatch base pair DNA N-glycosylase activity"/>
    <property type="evidence" value="ECO:0007669"/>
    <property type="project" value="UniProtKB-EC"/>
</dbReference>
<dbReference type="CDD" id="cd03431">
    <property type="entry name" value="NUDIX_DNA_Glycosylase_C-MutY"/>
    <property type="match status" value="1"/>
</dbReference>
<evidence type="ECO:0000256" key="5">
    <source>
        <dbReference type="ARBA" id="ARBA00022023"/>
    </source>
</evidence>
<evidence type="ECO:0000259" key="15">
    <source>
        <dbReference type="SMART" id="SM00478"/>
    </source>
</evidence>
<dbReference type="Gene3D" id="1.10.1670.10">
    <property type="entry name" value="Helix-hairpin-Helix base-excision DNA repair enzymes (C-terminal)"/>
    <property type="match status" value="1"/>
</dbReference>
<dbReference type="SUPFAM" id="SSF55811">
    <property type="entry name" value="Nudix"/>
    <property type="match status" value="1"/>
</dbReference>
<comment type="similarity">
    <text evidence="3 14">Belongs to the Nth/MutY family.</text>
</comment>
<dbReference type="PANTHER" id="PTHR42944">
    <property type="entry name" value="ADENINE DNA GLYCOSYLASE"/>
    <property type="match status" value="1"/>
</dbReference>
<comment type="cofactor">
    <cofactor evidence="14">
        <name>[4Fe-4S] cluster</name>
        <dbReference type="ChEBI" id="CHEBI:49883"/>
    </cofactor>
    <text evidence="14">Binds 1 [4Fe-4S] cluster.</text>
</comment>
<evidence type="ECO:0000256" key="13">
    <source>
        <dbReference type="ARBA" id="ARBA00023295"/>
    </source>
</evidence>
<keyword evidence="9 16" id="KW-0378">Hydrolase</keyword>
<evidence type="ECO:0000256" key="8">
    <source>
        <dbReference type="ARBA" id="ARBA00022763"/>
    </source>
</evidence>
<evidence type="ECO:0000256" key="7">
    <source>
        <dbReference type="ARBA" id="ARBA00022723"/>
    </source>
</evidence>
<dbReference type="InterPro" id="IPR003651">
    <property type="entry name" value="Endonuclease3_FeS-loop_motif"/>
</dbReference>
<dbReference type="SUPFAM" id="SSF48150">
    <property type="entry name" value="DNA-glycosylase"/>
    <property type="match status" value="1"/>
</dbReference>
<dbReference type="InterPro" id="IPR023170">
    <property type="entry name" value="HhH_base_excis_C"/>
</dbReference>
<dbReference type="Pfam" id="PF00730">
    <property type="entry name" value="HhH-GPD"/>
    <property type="match status" value="1"/>
</dbReference>
<dbReference type="RefSeq" id="WP_237445589.1">
    <property type="nucleotide sequence ID" value="NZ_CAKLPX010000004.1"/>
</dbReference>
<dbReference type="InterPro" id="IPR029119">
    <property type="entry name" value="MutY_C"/>
</dbReference>
<keyword evidence="8 14" id="KW-0227">DNA damage</keyword>
<keyword evidence="11" id="KW-0411">Iron-sulfur</keyword>
<gene>
    <name evidence="16" type="primary">mutY</name>
    <name evidence="16" type="ORF">SIN8267_03041</name>
</gene>
<dbReference type="NCBIfam" id="TIGR01084">
    <property type="entry name" value="mutY"/>
    <property type="match status" value="1"/>
</dbReference>
<dbReference type="Pfam" id="PF00633">
    <property type="entry name" value="HHH"/>
    <property type="match status" value="1"/>
</dbReference>
<protein>
    <recommendedName>
        <fullName evidence="5 14">Adenine DNA glycosylase</fullName>
        <ecNumber evidence="4 14">3.2.2.31</ecNumber>
    </recommendedName>
</protein>
<keyword evidence="7" id="KW-0479">Metal-binding</keyword>
<dbReference type="EC" id="3.2.2.31" evidence="4 14"/>
<evidence type="ECO:0000256" key="9">
    <source>
        <dbReference type="ARBA" id="ARBA00022801"/>
    </source>
</evidence>
<dbReference type="InterPro" id="IPR003265">
    <property type="entry name" value="HhH-GPD_domain"/>
</dbReference>
<evidence type="ECO:0000256" key="14">
    <source>
        <dbReference type="RuleBase" id="RU365096"/>
    </source>
</evidence>
<evidence type="ECO:0000256" key="6">
    <source>
        <dbReference type="ARBA" id="ARBA00022485"/>
    </source>
</evidence>
<organism evidence="16 17">
    <name type="scientific">Sinobacterium norvegicum</name>
    <dbReference type="NCBI Taxonomy" id="1641715"/>
    <lineage>
        <taxon>Bacteria</taxon>
        <taxon>Pseudomonadati</taxon>
        <taxon>Pseudomonadota</taxon>
        <taxon>Gammaproteobacteria</taxon>
        <taxon>Cellvibrionales</taxon>
        <taxon>Spongiibacteraceae</taxon>
        <taxon>Sinobacterium</taxon>
    </lineage>
</organism>
<evidence type="ECO:0000256" key="12">
    <source>
        <dbReference type="ARBA" id="ARBA00023204"/>
    </source>
</evidence>
<name>A0ABN8EPG3_9GAMM</name>
<dbReference type="PANTHER" id="PTHR42944:SF1">
    <property type="entry name" value="ADENINE DNA GLYCOSYLASE"/>
    <property type="match status" value="1"/>
</dbReference>
<dbReference type="Proteomes" id="UP000838100">
    <property type="component" value="Unassembled WGS sequence"/>
</dbReference>
<accession>A0ABN8EPG3</accession>
<dbReference type="Gene3D" id="3.90.79.10">
    <property type="entry name" value="Nucleoside Triphosphate Pyrophosphohydrolase"/>
    <property type="match status" value="1"/>
</dbReference>
<comment type="catalytic activity">
    <reaction evidence="1 14">
        <text>Hydrolyzes free adenine bases from 7,8-dihydro-8-oxoguanine:adenine mismatched double-stranded DNA, leaving an apurinic site.</text>
        <dbReference type="EC" id="3.2.2.31"/>
    </reaction>
</comment>
<sequence length="359" mass="40830">MSQNSPLDMLSDAEYFQQRTLAWFDDYGRKTLPWQQNITPYRVWLSEIMLQQTQVATVIDYFQRFTELLPTVQALAEAEEELVLSLWAGLGYYARARNLHKAAKQVVQQFSGDFPDTVEQLETLPGIGRSTAGAIVSIAFRKRAAILDGNVKRVLARYHRVEGWPGKAAVHKQLWQIAEHYTPDYRFHDYTQVMMDLGATVCTRSKPRCSDCPLKDDCEANRAGDPLSYPGKKPKQQIPVKTAKLLVIENDSGEVLLEKRPPTGIWGSLWSLPQCESDDDIIAFCADRLNLRVELVESMAQRRHTFSHYHLDFVPCRLRLLGHCDAVADQPLVWFSAERDVLGLPAPVTKLFEELALLP</sequence>
<dbReference type="PROSITE" id="PS01155">
    <property type="entry name" value="ENDONUCLEASE_III_2"/>
    <property type="match status" value="1"/>
</dbReference>
<keyword evidence="13 14" id="KW-0326">Glycosidase</keyword>
<keyword evidence="10 14" id="KW-0408">Iron</keyword>
<dbReference type="InterPro" id="IPR004035">
    <property type="entry name" value="Endouclease-III_FeS-bd_BS"/>
</dbReference>
<dbReference type="EMBL" id="CAKLPX010000004">
    <property type="protein sequence ID" value="CAH0992902.1"/>
    <property type="molecule type" value="Genomic_DNA"/>
</dbReference>
<evidence type="ECO:0000256" key="2">
    <source>
        <dbReference type="ARBA" id="ARBA00002933"/>
    </source>
</evidence>
<dbReference type="Gene3D" id="1.10.340.30">
    <property type="entry name" value="Hypothetical protein, domain 2"/>
    <property type="match status" value="1"/>
</dbReference>
<dbReference type="InterPro" id="IPR004036">
    <property type="entry name" value="Endonuclease-III-like_CS2"/>
</dbReference>
<dbReference type="InterPro" id="IPR015797">
    <property type="entry name" value="NUDIX_hydrolase-like_dom_sf"/>
</dbReference>
<evidence type="ECO:0000256" key="3">
    <source>
        <dbReference type="ARBA" id="ARBA00008343"/>
    </source>
</evidence>
<dbReference type="CDD" id="cd00056">
    <property type="entry name" value="ENDO3c"/>
    <property type="match status" value="1"/>
</dbReference>
<dbReference type="Pfam" id="PF14815">
    <property type="entry name" value="NUDIX_4"/>
    <property type="match status" value="1"/>
</dbReference>
<evidence type="ECO:0000256" key="1">
    <source>
        <dbReference type="ARBA" id="ARBA00000843"/>
    </source>
</evidence>
<evidence type="ECO:0000256" key="11">
    <source>
        <dbReference type="ARBA" id="ARBA00023014"/>
    </source>
</evidence>
<dbReference type="PROSITE" id="PS00764">
    <property type="entry name" value="ENDONUCLEASE_III_1"/>
    <property type="match status" value="1"/>
</dbReference>
<dbReference type="SMART" id="SM00478">
    <property type="entry name" value="ENDO3c"/>
    <property type="match status" value="1"/>
</dbReference>
<dbReference type="InterPro" id="IPR005760">
    <property type="entry name" value="A/G_AdeGlyc_MutY"/>
</dbReference>
<dbReference type="InterPro" id="IPR011257">
    <property type="entry name" value="DNA_glycosylase"/>
</dbReference>
<evidence type="ECO:0000313" key="16">
    <source>
        <dbReference type="EMBL" id="CAH0992902.1"/>
    </source>
</evidence>
<reference evidence="16" key="1">
    <citation type="submission" date="2021-12" db="EMBL/GenBank/DDBJ databases">
        <authorList>
            <person name="Rodrigo-Torres L."/>
            <person name="Arahal R. D."/>
            <person name="Lucena T."/>
        </authorList>
    </citation>
    <scope>NUCLEOTIDE SEQUENCE</scope>
    <source>
        <strain evidence="16">CECT 8267</strain>
    </source>
</reference>
<dbReference type="InterPro" id="IPR000445">
    <property type="entry name" value="HhH_motif"/>
</dbReference>
<evidence type="ECO:0000256" key="10">
    <source>
        <dbReference type="ARBA" id="ARBA00023004"/>
    </source>
</evidence>
<evidence type="ECO:0000313" key="17">
    <source>
        <dbReference type="Proteomes" id="UP000838100"/>
    </source>
</evidence>
<dbReference type="NCBIfam" id="NF008132">
    <property type="entry name" value="PRK10880.1"/>
    <property type="match status" value="1"/>
</dbReference>
<feature type="domain" description="HhH-GPD" evidence="15">
    <location>
        <begin position="49"/>
        <end position="200"/>
    </location>
</feature>
<keyword evidence="12" id="KW-0234">DNA repair</keyword>
<dbReference type="InterPro" id="IPR044298">
    <property type="entry name" value="MIG/MutY"/>
</dbReference>
<keyword evidence="17" id="KW-1185">Reference proteome</keyword>
<keyword evidence="6" id="KW-0004">4Fe-4S</keyword>
<evidence type="ECO:0000256" key="4">
    <source>
        <dbReference type="ARBA" id="ARBA00012045"/>
    </source>
</evidence>
<dbReference type="SMART" id="SM00525">
    <property type="entry name" value="FES"/>
    <property type="match status" value="1"/>
</dbReference>
<comment type="caution">
    <text evidence="16">The sequence shown here is derived from an EMBL/GenBank/DDBJ whole genome shotgun (WGS) entry which is preliminary data.</text>
</comment>